<dbReference type="Pfam" id="PF07661">
    <property type="entry name" value="MORN_2"/>
    <property type="match status" value="2"/>
</dbReference>
<organism evidence="1 2">
    <name type="scientific">Cyclobacterium qasimii M12-11B</name>
    <dbReference type="NCBI Taxonomy" id="641524"/>
    <lineage>
        <taxon>Bacteria</taxon>
        <taxon>Pseudomonadati</taxon>
        <taxon>Bacteroidota</taxon>
        <taxon>Cytophagia</taxon>
        <taxon>Cytophagales</taxon>
        <taxon>Cyclobacteriaceae</taxon>
        <taxon>Cyclobacterium</taxon>
    </lineage>
</organism>
<evidence type="ECO:0000313" key="2">
    <source>
        <dbReference type="Proteomes" id="UP000014974"/>
    </source>
</evidence>
<proteinExistence type="predicted"/>
<accession>S7V6S1</accession>
<comment type="caution">
    <text evidence="1">The sequence shown here is derived from an EMBL/GenBank/DDBJ whole genome shotgun (WGS) entry which is preliminary data.</text>
</comment>
<name>S7V6S1_9BACT</name>
<dbReference type="STRING" id="641524.ADICYQ_5810"/>
<dbReference type="AlphaFoldDB" id="S7V6S1"/>
<dbReference type="SUPFAM" id="SSF82185">
    <property type="entry name" value="Histone H3 K4-specific methyltransferase SET7/9 N-terminal domain"/>
    <property type="match status" value="1"/>
</dbReference>
<reference evidence="1 2" key="1">
    <citation type="journal article" date="2013" name="Genome Announc.">
        <title>Draft Genome Sequence of Cyclobacterium qasimii Strain M12-11BT, Isolated from Arctic Marine Sediment.</title>
        <authorList>
            <person name="Shivaji S."/>
            <person name="Ara S."/>
            <person name="Singh A."/>
            <person name="Kumar Pinnaka A."/>
        </authorList>
    </citation>
    <scope>NUCLEOTIDE SEQUENCE [LARGE SCALE GENOMIC DNA]</scope>
    <source>
        <strain evidence="1 2">M12-11B</strain>
    </source>
</reference>
<dbReference type="Proteomes" id="UP000014974">
    <property type="component" value="Unassembled WGS sequence"/>
</dbReference>
<dbReference type="EMBL" id="ATNM01000197">
    <property type="protein sequence ID" value="EPR65277.1"/>
    <property type="molecule type" value="Genomic_DNA"/>
</dbReference>
<protein>
    <submittedName>
        <fullName evidence="1">Putative exported 24-amino acid repeat protein</fullName>
    </submittedName>
</protein>
<dbReference type="eggNOG" id="COG2849">
    <property type="taxonomic scope" value="Bacteria"/>
</dbReference>
<gene>
    <name evidence="1" type="ORF">ADICYQ_5810</name>
</gene>
<evidence type="ECO:0000313" key="1">
    <source>
        <dbReference type="EMBL" id="EPR65277.1"/>
    </source>
</evidence>
<sequence length="212" mass="24538">MMAFGLGKILKMFLVLLIGIGLSSCEYFSKENEEKFELDYSVDTSGIPNDTINFNDANISLVNGYYYLGYEKYSGIIYKKQVGFNISTYSSILDGVLHGLYTSYYDNGKPFEVRNYRNNLSVGKQIGYWEDSGELKFEYNYYEDKKEGVQRSWYANGAPSYVYNYKDDKQDGLQQAWRLNGSLYRNFQVKNGTRFGLQKTTTCYALEDEKII</sequence>
<dbReference type="Gene3D" id="2.20.110.10">
    <property type="entry name" value="Histone H3 K4-specific methyltransferase SET7/9 N-terminal domain"/>
    <property type="match status" value="2"/>
</dbReference>
<dbReference type="InterPro" id="IPR011652">
    <property type="entry name" value="MORN_2"/>
</dbReference>